<evidence type="ECO:0000313" key="1">
    <source>
        <dbReference type="EMBL" id="HIW85301.1"/>
    </source>
</evidence>
<dbReference type="EMBL" id="DXGE01000011">
    <property type="protein sequence ID" value="HIW85301.1"/>
    <property type="molecule type" value="Genomic_DNA"/>
</dbReference>
<dbReference type="AlphaFoldDB" id="A0A9D1REW9"/>
<proteinExistence type="predicted"/>
<dbReference type="Pfam" id="PF12116">
    <property type="entry name" value="SpoIIID"/>
    <property type="match status" value="1"/>
</dbReference>
<gene>
    <name evidence="1" type="ORF">IAA48_02290</name>
</gene>
<reference evidence="1" key="1">
    <citation type="journal article" date="2021" name="PeerJ">
        <title>Extensive microbial diversity within the chicken gut microbiome revealed by metagenomics and culture.</title>
        <authorList>
            <person name="Gilroy R."/>
            <person name="Ravi A."/>
            <person name="Getino M."/>
            <person name="Pursley I."/>
            <person name="Horton D.L."/>
            <person name="Alikhan N.F."/>
            <person name="Baker D."/>
            <person name="Gharbi K."/>
            <person name="Hall N."/>
            <person name="Watson M."/>
            <person name="Adriaenssens E.M."/>
            <person name="Foster-Nyarko E."/>
            <person name="Jarju S."/>
            <person name="Secka A."/>
            <person name="Antonio M."/>
            <person name="Oren A."/>
            <person name="Chaudhuri R.R."/>
            <person name="La Ragione R."/>
            <person name="Hildebrand F."/>
            <person name="Pallen M.J."/>
        </authorList>
    </citation>
    <scope>NUCLEOTIDE SEQUENCE</scope>
    <source>
        <strain evidence="1">421</strain>
    </source>
</reference>
<dbReference type="InterPro" id="IPR014208">
    <property type="entry name" value="Spore_III_D"/>
</dbReference>
<reference evidence="1" key="2">
    <citation type="submission" date="2021-04" db="EMBL/GenBank/DDBJ databases">
        <authorList>
            <person name="Gilroy R."/>
        </authorList>
    </citation>
    <scope>NUCLEOTIDE SEQUENCE</scope>
    <source>
        <strain evidence="1">421</strain>
    </source>
</reference>
<dbReference type="Proteomes" id="UP000824205">
    <property type="component" value="Unassembled WGS sequence"/>
</dbReference>
<evidence type="ECO:0000313" key="2">
    <source>
        <dbReference type="Proteomes" id="UP000824205"/>
    </source>
</evidence>
<accession>A0A9D1REW9</accession>
<comment type="caution">
    <text evidence="1">The sequence shown here is derived from an EMBL/GenBank/DDBJ whole genome shotgun (WGS) entry which is preliminary data.</text>
</comment>
<sequence length="85" mass="9705">MIGNVEKRCVEIGEYIRDTGATVRQAAAVFGISKSTVHIDVTKRLRDIDKLLYDDVKTVLDENKAQRHIRGGLATREKYSKMKRK</sequence>
<name>A0A9D1REW9_9FIRM</name>
<organism evidence="1 2">
    <name type="scientific">Candidatus Eubacterium faecipullorum</name>
    <dbReference type="NCBI Taxonomy" id="2838571"/>
    <lineage>
        <taxon>Bacteria</taxon>
        <taxon>Bacillati</taxon>
        <taxon>Bacillota</taxon>
        <taxon>Clostridia</taxon>
        <taxon>Eubacteriales</taxon>
        <taxon>Eubacteriaceae</taxon>
        <taxon>Eubacterium</taxon>
    </lineage>
</organism>
<protein>
    <submittedName>
        <fullName evidence="1">Sporulation transcriptional regulator SpoIIID</fullName>
    </submittedName>
</protein>